<accession>A0A1G1Y7I2</accession>
<evidence type="ECO:0000313" key="2">
    <source>
        <dbReference type="Proteomes" id="UP000178385"/>
    </source>
</evidence>
<gene>
    <name evidence="1" type="ORF">A2840_02080</name>
</gene>
<dbReference type="EMBL" id="MHIG01000001">
    <property type="protein sequence ID" value="OGY48299.1"/>
    <property type="molecule type" value="Genomic_DNA"/>
</dbReference>
<dbReference type="Gene3D" id="1.20.120.330">
    <property type="entry name" value="Nucleotidyltransferases domain 2"/>
    <property type="match status" value="1"/>
</dbReference>
<evidence type="ECO:0000313" key="1">
    <source>
        <dbReference type="EMBL" id="OGY48299.1"/>
    </source>
</evidence>
<sequence length="132" mass="15062">MTVFESDYFQKLKFDGGQVKRFSTAARKDLKIASGANQPEVIFKFSYDALIKLGIALVAAQGYKIRSRAGHHVKIIEKLSEILQDGNIEIYANQMRKIRNADFYDGGFLITTKQAKDFLKFVENVFKQAARY</sequence>
<reference evidence="1 2" key="1">
    <citation type="journal article" date="2016" name="Nat. Commun.">
        <title>Thousands of microbial genomes shed light on interconnected biogeochemical processes in an aquifer system.</title>
        <authorList>
            <person name="Anantharaman K."/>
            <person name="Brown C.T."/>
            <person name="Hug L.A."/>
            <person name="Sharon I."/>
            <person name="Castelle C.J."/>
            <person name="Probst A.J."/>
            <person name="Thomas B.C."/>
            <person name="Singh A."/>
            <person name="Wilkins M.J."/>
            <person name="Karaoz U."/>
            <person name="Brodie E.L."/>
            <person name="Williams K.H."/>
            <person name="Hubbard S.S."/>
            <person name="Banfield J.F."/>
        </authorList>
    </citation>
    <scope>NUCLEOTIDE SEQUENCE [LARGE SCALE GENOMIC DNA]</scope>
</reference>
<comment type="caution">
    <text evidence="1">The sequence shown here is derived from an EMBL/GenBank/DDBJ whole genome shotgun (WGS) entry which is preliminary data.</text>
</comment>
<dbReference type="Proteomes" id="UP000178385">
    <property type="component" value="Unassembled WGS sequence"/>
</dbReference>
<evidence type="ECO:0008006" key="3">
    <source>
        <dbReference type="Google" id="ProtNLM"/>
    </source>
</evidence>
<name>A0A1G1Y7I2_9BACT</name>
<proteinExistence type="predicted"/>
<dbReference type="AlphaFoldDB" id="A0A1G1Y7I2"/>
<protein>
    <recommendedName>
        <fullName evidence="3">HEPN domain-containing protein</fullName>
    </recommendedName>
</protein>
<organism evidence="1 2">
    <name type="scientific">Candidatus Buchananbacteria bacterium RIFCSPHIGHO2_01_FULL_47_11b</name>
    <dbReference type="NCBI Taxonomy" id="1797537"/>
    <lineage>
        <taxon>Bacteria</taxon>
        <taxon>Candidatus Buchananiibacteriota</taxon>
    </lineage>
</organism>